<keyword evidence="6 7" id="KW-0472">Membrane</keyword>
<reference evidence="10" key="1">
    <citation type="submission" date="2022-08" db="EMBL/GenBank/DDBJ databases">
        <title>Mycobacterium kiyosense sp. nov., scotochromogenic slow-glowing species isolated from respiratory specimens.</title>
        <authorList>
            <person name="Fukano H."/>
            <person name="Kazumi Y."/>
            <person name="Sakagami N."/>
            <person name="Ato M."/>
            <person name="Mitarai S."/>
            <person name="Hoshino Y."/>
        </authorList>
    </citation>
    <scope>NUCLEOTIDE SEQUENCE</scope>
    <source>
        <strain evidence="10">1413</strain>
        <strain evidence="9">SRL2020-028</strain>
    </source>
</reference>
<evidence type="ECO:0000313" key="9">
    <source>
        <dbReference type="EMBL" id="GLB86380.1"/>
    </source>
</evidence>
<dbReference type="PANTHER" id="PTHR42709:SF6">
    <property type="entry name" value="UNDECAPRENYL PHOSPHATE TRANSPORTER A"/>
    <property type="match status" value="1"/>
</dbReference>
<protein>
    <submittedName>
        <fullName evidence="10">DedA family protein</fullName>
    </submittedName>
</protein>
<evidence type="ECO:0000256" key="7">
    <source>
        <dbReference type="SAM" id="Phobius"/>
    </source>
</evidence>
<dbReference type="InterPro" id="IPR032816">
    <property type="entry name" value="VTT_dom"/>
</dbReference>
<feature type="transmembrane region" description="Helical" evidence="7">
    <location>
        <begin position="55"/>
        <end position="79"/>
    </location>
</feature>
<dbReference type="Pfam" id="PF09335">
    <property type="entry name" value="VTT_dom"/>
    <property type="match status" value="1"/>
</dbReference>
<feature type="domain" description="VTT" evidence="8">
    <location>
        <begin position="37"/>
        <end position="163"/>
    </location>
</feature>
<evidence type="ECO:0000256" key="3">
    <source>
        <dbReference type="ARBA" id="ARBA00022475"/>
    </source>
</evidence>
<evidence type="ECO:0000256" key="5">
    <source>
        <dbReference type="ARBA" id="ARBA00022989"/>
    </source>
</evidence>
<dbReference type="GO" id="GO:0005886">
    <property type="term" value="C:plasma membrane"/>
    <property type="evidence" value="ECO:0007669"/>
    <property type="project" value="UniProtKB-SubCell"/>
</dbReference>
<evidence type="ECO:0000313" key="11">
    <source>
        <dbReference type="Proteomes" id="UP001064782"/>
    </source>
</evidence>
<comment type="caution">
    <text evidence="10">The sequence shown here is derived from an EMBL/GenBank/DDBJ whole genome shotgun (WGS) entry which is preliminary data.</text>
</comment>
<name>A0A9P3Q5S3_9MYCO</name>
<dbReference type="RefSeq" id="WP_236980720.1">
    <property type="nucleotide sequence ID" value="NZ_BRXE01000137.1"/>
</dbReference>
<evidence type="ECO:0000256" key="1">
    <source>
        <dbReference type="ARBA" id="ARBA00004651"/>
    </source>
</evidence>
<evidence type="ECO:0000256" key="6">
    <source>
        <dbReference type="ARBA" id="ARBA00023136"/>
    </source>
</evidence>
<dbReference type="InterPro" id="IPR051311">
    <property type="entry name" value="DedA_domain"/>
</dbReference>
<dbReference type="EMBL" id="BRZI01000011">
    <property type="protein sequence ID" value="GLD30192.1"/>
    <property type="molecule type" value="Genomic_DNA"/>
</dbReference>
<feature type="transmembrane region" description="Helical" evidence="7">
    <location>
        <begin position="21"/>
        <end position="49"/>
    </location>
</feature>
<dbReference type="Proteomes" id="UP001064782">
    <property type="component" value="Unassembled WGS sequence"/>
</dbReference>
<accession>A0A9P3Q5S3</accession>
<keyword evidence="5 7" id="KW-1133">Transmembrane helix</keyword>
<proteinExistence type="inferred from homology"/>
<keyword evidence="4 7" id="KW-0812">Transmembrane</keyword>
<comment type="similarity">
    <text evidence="2">Belongs to the DedA family.</text>
</comment>
<sequence length="207" mass="22180">MSSQLPAALQSLAPTLDKYGYAAVLVLVGLEGVGIPLPGQIVLITAGMYAGTGNLNLILVLLVGLLAAVGGDNAGYAIGRYGGRELVLRFGRYVFLTEDRLAKTERFFERRGGLVVPLGRFVDGLRQASGIAAGLARMRWRRYLLYNALGSAVWVLVWVFAGYLAGDHIGALYRGFQQYQPYLLAAAVVIVAAGLTGWALKRRAAHA</sequence>
<dbReference type="Proteomes" id="UP001165663">
    <property type="component" value="Unassembled WGS sequence"/>
</dbReference>
<dbReference type="PANTHER" id="PTHR42709">
    <property type="entry name" value="ALKALINE PHOSPHATASE LIKE PROTEIN"/>
    <property type="match status" value="1"/>
</dbReference>
<organism evidence="10 11">
    <name type="scientific">Mycobacterium kiyosense</name>
    <dbReference type="NCBI Taxonomy" id="2871094"/>
    <lineage>
        <taxon>Bacteria</taxon>
        <taxon>Bacillati</taxon>
        <taxon>Actinomycetota</taxon>
        <taxon>Actinomycetes</taxon>
        <taxon>Mycobacteriales</taxon>
        <taxon>Mycobacteriaceae</taxon>
        <taxon>Mycobacterium</taxon>
    </lineage>
</organism>
<evidence type="ECO:0000256" key="2">
    <source>
        <dbReference type="ARBA" id="ARBA00010792"/>
    </source>
</evidence>
<evidence type="ECO:0000313" key="10">
    <source>
        <dbReference type="EMBL" id="GLD30192.1"/>
    </source>
</evidence>
<comment type="subcellular location">
    <subcellularLocation>
        <location evidence="1">Cell membrane</location>
        <topology evidence="1">Multi-pass membrane protein</topology>
    </subcellularLocation>
</comment>
<dbReference type="AlphaFoldDB" id="A0A9P3Q5S3"/>
<evidence type="ECO:0000259" key="8">
    <source>
        <dbReference type="Pfam" id="PF09335"/>
    </source>
</evidence>
<gene>
    <name evidence="10" type="ORF">Mkiyose1413_20750</name>
    <name evidence="9" type="ORF">SRL2020028_56360</name>
</gene>
<keyword evidence="3" id="KW-1003">Cell membrane</keyword>
<keyword evidence="11" id="KW-1185">Reference proteome</keyword>
<evidence type="ECO:0000256" key="4">
    <source>
        <dbReference type="ARBA" id="ARBA00022692"/>
    </source>
</evidence>
<dbReference type="EMBL" id="BRXE01000137">
    <property type="protein sequence ID" value="GLB86380.1"/>
    <property type="molecule type" value="Genomic_DNA"/>
</dbReference>
<dbReference type="GeneID" id="83629478"/>
<feature type="transmembrane region" description="Helical" evidence="7">
    <location>
        <begin position="181"/>
        <end position="200"/>
    </location>
</feature>
<feature type="transmembrane region" description="Helical" evidence="7">
    <location>
        <begin position="143"/>
        <end position="161"/>
    </location>
</feature>